<evidence type="ECO:0000256" key="1">
    <source>
        <dbReference type="SAM" id="Phobius"/>
    </source>
</evidence>
<feature type="transmembrane region" description="Helical" evidence="1">
    <location>
        <begin position="226"/>
        <end position="245"/>
    </location>
</feature>
<gene>
    <name evidence="3" type="ORF">PN838_16255</name>
</gene>
<comment type="caution">
    <text evidence="3">The sequence shown here is derived from an EMBL/GenBank/DDBJ whole genome shotgun (WGS) entry which is preliminary data.</text>
</comment>
<dbReference type="InterPro" id="IPR002656">
    <property type="entry name" value="Acyl_transf_3_dom"/>
</dbReference>
<feature type="transmembrane region" description="Helical" evidence="1">
    <location>
        <begin position="79"/>
        <end position="98"/>
    </location>
</feature>
<evidence type="ECO:0000313" key="3">
    <source>
        <dbReference type="EMBL" id="MDC2890036.1"/>
    </source>
</evidence>
<feature type="transmembrane region" description="Helical" evidence="1">
    <location>
        <begin position="195"/>
        <end position="214"/>
    </location>
</feature>
<dbReference type="PANTHER" id="PTHR23028:SF53">
    <property type="entry name" value="ACYL_TRANSF_3 DOMAIN-CONTAINING PROTEIN"/>
    <property type="match status" value="1"/>
</dbReference>
<dbReference type="PANTHER" id="PTHR23028">
    <property type="entry name" value="ACETYLTRANSFERASE"/>
    <property type="match status" value="1"/>
</dbReference>
<feature type="domain" description="Acyltransferase 3" evidence="2">
    <location>
        <begin position="32"/>
        <end position="234"/>
    </location>
</feature>
<feature type="transmembrane region" description="Helical" evidence="1">
    <location>
        <begin position="21"/>
        <end position="40"/>
    </location>
</feature>
<feature type="transmembrane region" description="Helical" evidence="1">
    <location>
        <begin position="162"/>
        <end position="183"/>
    </location>
</feature>
<organism evidence="3 4">
    <name type="scientific">Psychrosphaera algicola</name>
    <dbReference type="NCBI Taxonomy" id="3023714"/>
    <lineage>
        <taxon>Bacteria</taxon>
        <taxon>Pseudomonadati</taxon>
        <taxon>Pseudomonadota</taxon>
        <taxon>Gammaproteobacteria</taxon>
        <taxon>Alteromonadales</taxon>
        <taxon>Pseudoalteromonadaceae</taxon>
        <taxon>Psychrosphaera</taxon>
    </lineage>
</organism>
<proteinExistence type="predicted"/>
<accession>A0ABT5FFC5</accession>
<feature type="transmembrane region" description="Helical" evidence="1">
    <location>
        <begin position="52"/>
        <end position="72"/>
    </location>
</feature>
<dbReference type="EMBL" id="JAQOMS010000002">
    <property type="protein sequence ID" value="MDC2890036.1"/>
    <property type="molecule type" value="Genomic_DNA"/>
</dbReference>
<evidence type="ECO:0000313" key="4">
    <source>
        <dbReference type="Proteomes" id="UP001528411"/>
    </source>
</evidence>
<keyword evidence="1" id="KW-0812">Transmembrane</keyword>
<dbReference type="Proteomes" id="UP001528411">
    <property type="component" value="Unassembled WGS sequence"/>
</dbReference>
<feature type="transmembrane region" description="Helical" evidence="1">
    <location>
        <begin position="139"/>
        <end position="156"/>
    </location>
</feature>
<feature type="transmembrane region" description="Helical" evidence="1">
    <location>
        <begin position="110"/>
        <end position="127"/>
    </location>
</feature>
<protein>
    <submittedName>
        <fullName evidence="3">Acyltransferase</fullName>
    </submittedName>
</protein>
<keyword evidence="4" id="KW-1185">Reference proteome</keyword>
<keyword evidence="3" id="KW-0012">Acyltransferase</keyword>
<dbReference type="Pfam" id="PF01757">
    <property type="entry name" value="Acyl_transf_3"/>
    <property type="match status" value="1"/>
</dbReference>
<name>A0ABT5FFC5_9GAMM</name>
<sequence>MLFNCFFTLAPSKVKDLSQELVAVATFSSNFYYLFTQNYFSSTAEETIFLHTWSLAVEEQFYIFFPLLLLFIRTKYQRLVVISFLTIASLFSAIYFSFNNPSLNFYFTPSRIWELMAGSLVAIYYPILAGINLKTRNRLSVIGLATIGVSVCVFTKETQHPGWPTIIPILAVCIVIGCSNGTSVSRILDIKPIRFIGLISYSLYLWHQPVMAFLSIKFYNLPHTETLILATMVTGILSYFTFKFVETPFRHFSFNTTRLFF</sequence>
<dbReference type="InterPro" id="IPR050879">
    <property type="entry name" value="Acyltransferase_3"/>
</dbReference>
<keyword evidence="3" id="KW-0808">Transferase</keyword>
<keyword evidence="1" id="KW-1133">Transmembrane helix</keyword>
<dbReference type="GO" id="GO:0016746">
    <property type="term" value="F:acyltransferase activity"/>
    <property type="evidence" value="ECO:0007669"/>
    <property type="project" value="UniProtKB-KW"/>
</dbReference>
<reference evidence="3 4" key="1">
    <citation type="submission" date="2023-01" db="EMBL/GenBank/DDBJ databases">
        <title>Psychrosphaera sp. nov., isolated from marine algae.</title>
        <authorList>
            <person name="Bayburt H."/>
            <person name="Choi B.J."/>
            <person name="Kim J.M."/>
            <person name="Choi D.G."/>
            <person name="Jeon C.O."/>
        </authorList>
    </citation>
    <scope>NUCLEOTIDE SEQUENCE [LARGE SCALE GENOMIC DNA]</scope>
    <source>
        <strain evidence="3 4">G1-22</strain>
    </source>
</reference>
<evidence type="ECO:0000259" key="2">
    <source>
        <dbReference type="Pfam" id="PF01757"/>
    </source>
</evidence>
<keyword evidence="1" id="KW-0472">Membrane</keyword>